<evidence type="ECO:0000313" key="3">
    <source>
        <dbReference type="Proteomes" id="UP001224083"/>
    </source>
</evidence>
<proteinExistence type="predicted"/>
<gene>
    <name evidence="2" type="ORF">O7M46_01110</name>
</gene>
<organism evidence="2 3">
    <name type="scientific">Bisgaard Taxon 45</name>
    <dbReference type="NCBI Taxonomy" id="304289"/>
    <lineage>
        <taxon>Bacteria</taxon>
        <taxon>Pseudomonadati</taxon>
        <taxon>Pseudomonadota</taxon>
        <taxon>Gammaproteobacteria</taxon>
        <taxon>Pasteurellales</taxon>
        <taxon>Pasteurellaceae</taxon>
    </lineage>
</organism>
<comment type="caution">
    <text evidence="2">The sequence shown here is derived from an EMBL/GenBank/DDBJ whole genome shotgun (WGS) entry which is preliminary data.</text>
</comment>
<keyword evidence="3" id="KW-1185">Reference proteome</keyword>
<dbReference type="Proteomes" id="UP001224083">
    <property type="component" value="Unassembled WGS sequence"/>
</dbReference>
<evidence type="ECO:0000313" key="2">
    <source>
        <dbReference type="EMBL" id="MDP9499557.1"/>
    </source>
</evidence>
<protein>
    <recommendedName>
        <fullName evidence="4">AsmA-like C-terminal domain-containing protein</fullName>
    </recommendedName>
</protein>
<accession>A0ABT9KED0</accession>
<reference evidence="2 3" key="1">
    <citation type="submission" date="2022-12" db="EMBL/GenBank/DDBJ databases">
        <title>Genome sequence of Pasteurellaceae Bisgaard Taxon 45.</title>
        <authorList>
            <person name="Foggin C."/>
            <person name="Rosen L.E."/>
            <person name="Henton M."/>
            <person name="Buys A."/>
            <person name="Floyd T."/>
            <person name="Turner A.D."/>
            <person name="Tarbin J."/>
            <person name="Lloyd A.S."/>
            <person name="Chaitezvi C."/>
            <person name="Ellis R.J."/>
            <person name="Roberts H.C."/>
            <person name="Dastjerdi A."/>
            <person name="Nunez A."/>
            <person name="Van Vliet A.H."/>
            <person name="Steinbach F."/>
        </authorList>
    </citation>
    <scope>NUCLEOTIDE SEQUENCE [LARGE SCALE GENOMIC DNA]</scope>
    <source>
        <strain evidence="2 3">VF20HR</strain>
    </source>
</reference>
<sequence length="403" mass="46442">MLKKIAISFCAVIVAIFALVFWQIDRFHSELTHSLNEKQITFSEHHIHFFPQPEILLSNVKWQDKHARSVSVANISLQSDFWSLLAPQKRIKQVRFEQMNIGYSGQQKPDLVGMNGQIEGDFLIDANQIHLANVLLTLRFAQPLLFNTQQLDIALNKGLIKYSSSDWQMILDDIQVNGERFVFWQLDATKQPMMWSIASEMHYADSQPQLRFNLQLFNKVNAEQRLTFVGENIALTPWQKMLNLPHLFSGQADIAGELLLTDNKTEKGQLEIKIPAGQFNGLNLLALVTKYLPIHYDETRFASKEINTTFQHLQSSLAWDSTRLNLAKLTFQIDQVGVTGQGVINLNTMNCDVTLNVGLTVPQYQHFSLPIRFFDSCYSPQYKVEFKQHLRHQLKNLIKEKLR</sequence>
<name>A0ABT9KED0_9PAST</name>
<keyword evidence="1" id="KW-1133">Transmembrane helix</keyword>
<keyword evidence="1" id="KW-0472">Membrane</keyword>
<evidence type="ECO:0008006" key="4">
    <source>
        <dbReference type="Google" id="ProtNLM"/>
    </source>
</evidence>
<keyword evidence="1" id="KW-0812">Transmembrane</keyword>
<feature type="transmembrane region" description="Helical" evidence="1">
    <location>
        <begin position="5"/>
        <end position="24"/>
    </location>
</feature>
<dbReference type="EMBL" id="JAQAHH010000002">
    <property type="protein sequence ID" value="MDP9499557.1"/>
    <property type="molecule type" value="Genomic_DNA"/>
</dbReference>
<evidence type="ECO:0000256" key="1">
    <source>
        <dbReference type="SAM" id="Phobius"/>
    </source>
</evidence>